<dbReference type="Gene3D" id="1.10.510.10">
    <property type="entry name" value="Transferase(Phosphotransferase) domain 1"/>
    <property type="match status" value="1"/>
</dbReference>
<protein>
    <recommendedName>
        <fullName evidence="2">non-specific serine/threonine protein kinase</fullName>
        <ecNumber evidence="2">2.7.11.1</ecNumber>
    </recommendedName>
</protein>
<sequence>MGHSASAECPAGPASPSPSSLLWVKVRAGCKLQTPTTVNGDNIVKVCRWLVGRPHTWRVYATISVGRGQGQTEIVEVPSSGDVNFNHSSVPFTLEDIVAFERGVGPRANSLASMSLASTLLDRRLPEMTIKVYRVRRLCQDALVGVARLPISTTELAGTSRDHTIFLPNSCGMITVRCSFNCSVADLPNLQSVLAFPKRHSLATFAQALAQLLQGEDGLEILSRALPTSLILPLTPEVTTVMQSFLVSLCNQVSMLSEDETDNEVMQRLAPLSRSIQDFIAGYTKSDSDVALLTEEWLCGTFSLCARKAGSGQRLASMNNYMIKEFLKQGEQYPGLDHLVPVDAQGQPIQDWVKSPPMVRRDYVPREAILGKGMFGTVWRAMDLRSGHWYAVKKSHSCRQPTVAREREVTNHVLMNPHPFIVQIFGNHYIESGACFSSLVMEFCAGGDLQDKVNSAHVGNEYQLPKQALTWLGEIFLGLEHLHVVLGTLQRDLKPRNVVFTSDGRAKLTDFGMGRIGLVATGAFTLQNCPPGSPAYVAPEVVLQKPYDFKADIYSFGVVCWNVLTGGIRDSGGDWSTPCYAFTPHNFANLANNHRLLEKYVKNPSRFQARALPRDDAIELVLLLTRPDPEQRPDHSRLRSTRFMARLQLPVPEARRAQIDAWVQTHSKILLEE</sequence>
<evidence type="ECO:0000256" key="3">
    <source>
        <dbReference type="ARBA" id="ARBA00022527"/>
    </source>
</evidence>
<reference evidence="12" key="1">
    <citation type="submission" date="2023-08" db="EMBL/GenBank/DDBJ databases">
        <authorList>
            <person name="Chen Y."/>
            <person name="Shah S."/>
            <person name="Dougan E. K."/>
            <person name="Thang M."/>
            <person name="Chan C."/>
        </authorList>
    </citation>
    <scope>NUCLEOTIDE SEQUENCE</scope>
</reference>
<dbReference type="EMBL" id="CAUJNA010003616">
    <property type="protein sequence ID" value="CAJ1406107.1"/>
    <property type="molecule type" value="Genomic_DNA"/>
</dbReference>
<keyword evidence="3" id="KW-0723">Serine/threonine-protein kinase</keyword>
<dbReference type="AlphaFoldDB" id="A0AA36JI92"/>
<dbReference type="GO" id="GO:0004674">
    <property type="term" value="F:protein serine/threonine kinase activity"/>
    <property type="evidence" value="ECO:0007669"/>
    <property type="project" value="UniProtKB-KW"/>
</dbReference>
<evidence type="ECO:0000256" key="4">
    <source>
        <dbReference type="ARBA" id="ARBA00022679"/>
    </source>
</evidence>
<dbReference type="InterPro" id="IPR011009">
    <property type="entry name" value="Kinase-like_dom_sf"/>
</dbReference>
<evidence type="ECO:0000256" key="7">
    <source>
        <dbReference type="ARBA" id="ARBA00022840"/>
    </source>
</evidence>
<dbReference type="InterPro" id="IPR017441">
    <property type="entry name" value="Protein_kinase_ATP_BS"/>
</dbReference>
<dbReference type="InterPro" id="IPR050660">
    <property type="entry name" value="NEK_Ser/Thr_kinase"/>
</dbReference>
<evidence type="ECO:0000313" key="12">
    <source>
        <dbReference type="EMBL" id="CAJ1406107.1"/>
    </source>
</evidence>
<evidence type="ECO:0000313" key="13">
    <source>
        <dbReference type="Proteomes" id="UP001178507"/>
    </source>
</evidence>
<feature type="binding site" evidence="10">
    <location>
        <position position="394"/>
    </location>
    <ligand>
        <name>ATP</name>
        <dbReference type="ChEBI" id="CHEBI:30616"/>
    </ligand>
</feature>
<keyword evidence="5 10" id="KW-0547">Nucleotide-binding</keyword>
<comment type="caution">
    <text evidence="12">The sequence shown here is derived from an EMBL/GenBank/DDBJ whole genome shotgun (WGS) entry which is preliminary data.</text>
</comment>
<evidence type="ECO:0000256" key="10">
    <source>
        <dbReference type="PROSITE-ProRule" id="PRU10141"/>
    </source>
</evidence>
<comment type="catalytic activity">
    <reaction evidence="8">
        <text>L-threonyl-[protein] + ATP = O-phospho-L-threonyl-[protein] + ADP + H(+)</text>
        <dbReference type="Rhea" id="RHEA:46608"/>
        <dbReference type="Rhea" id="RHEA-COMP:11060"/>
        <dbReference type="Rhea" id="RHEA-COMP:11605"/>
        <dbReference type="ChEBI" id="CHEBI:15378"/>
        <dbReference type="ChEBI" id="CHEBI:30013"/>
        <dbReference type="ChEBI" id="CHEBI:30616"/>
        <dbReference type="ChEBI" id="CHEBI:61977"/>
        <dbReference type="ChEBI" id="CHEBI:456216"/>
        <dbReference type="EC" id="2.7.11.1"/>
    </reaction>
</comment>
<dbReference type="GO" id="GO:0005524">
    <property type="term" value="F:ATP binding"/>
    <property type="evidence" value="ECO:0007669"/>
    <property type="project" value="UniProtKB-UniRule"/>
</dbReference>
<dbReference type="PROSITE" id="PS00107">
    <property type="entry name" value="PROTEIN_KINASE_ATP"/>
    <property type="match status" value="1"/>
</dbReference>
<comment type="similarity">
    <text evidence="1">Belongs to the protein kinase superfamily. NEK Ser/Thr protein kinase family. NIMA subfamily.</text>
</comment>
<evidence type="ECO:0000256" key="2">
    <source>
        <dbReference type="ARBA" id="ARBA00012513"/>
    </source>
</evidence>
<keyword evidence="13" id="KW-1185">Reference proteome</keyword>
<dbReference type="PANTHER" id="PTHR43671:SF98">
    <property type="entry name" value="SERINE_THREONINE-PROTEIN KINASE NEK11"/>
    <property type="match status" value="1"/>
</dbReference>
<comment type="catalytic activity">
    <reaction evidence="9">
        <text>L-seryl-[protein] + ATP = O-phospho-L-seryl-[protein] + ADP + H(+)</text>
        <dbReference type="Rhea" id="RHEA:17989"/>
        <dbReference type="Rhea" id="RHEA-COMP:9863"/>
        <dbReference type="Rhea" id="RHEA-COMP:11604"/>
        <dbReference type="ChEBI" id="CHEBI:15378"/>
        <dbReference type="ChEBI" id="CHEBI:29999"/>
        <dbReference type="ChEBI" id="CHEBI:30616"/>
        <dbReference type="ChEBI" id="CHEBI:83421"/>
        <dbReference type="ChEBI" id="CHEBI:456216"/>
        <dbReference type="EC" id="2.7.11.1"/>
    </reaction>
</comment>
<name>A0AA36JI92_9DINO</name>
<evidence type="ECO:0000259" key="11">
    <source>
        <dbReference type="PROSITE" id="PS50011"/>
    </source>
</evidence>
<keyword evidence="7 10" id="KW-0067">ATP-binding</keyword>
<evidence type="ECO:0000256" key="9">
    <source>
        <dbReference type="ARBA" id="ARBA00048679"/>
    </source>
</evidence>
<feature type="domain" description="Protein kinase" evidence="11">
    <location>
        <begin position="364"/>
        <end position="644"/>
    </location>
</feature>
<organism evidence="12 13">
    <name type="scientific">Effrenium voratum</name>
    <dbReference type="NCBI Taxonomy" id="2562239"/>
    <lineage>
        <taxon>Eukaryota</taxon>
        <taxon>Sar</taxon>
        <taxon>Alveolata</taxon>
        <taxon>Dinophyceae</taxon>
        <taxon>Suessiales</taxon>
        <taxon>Symbiodiniaceae</taxon>
        <taxon>Effrenium</taxon>
    </lineage>
</organism>
<dbReference type="CDD" id="cd00180">
    <property type="entry name" value="PKc"/>
    <property type="match status" value="1"/>
</dbReference>
<dbReference type="EC" id="2.7.11.1" evidence="2"/>
<proteinExistence type="inferred from homology"/>
<evidence type="ECO:0000256" key="5">
    <source>
        <dbReference type="ARBA" id="ARBA00022741"/>
    </source>
</evidence>
<keyword evidence="6" id="KW-0418">Kinase</keyword>
<dbReference type="Proteomes" id="UP001178507">
    <property type="component" value="Unassembled WGS sequence"/>
</dbReference>
<evidence type="ECO:0000256" key="8">
    <source>
        <dbReference type="ARBA" id="ARBA00047899"/>
    </source>
</evidence>
<dbReference type="PANTHER" id="PTHR43671">
    <property type="entry name" value="SERINE/THREONINE-PROTEIN KINASE NEK"/>
    <property type="match status" value="1"/>
</dbReference>
<evidence type="ECO:0000256" key="1">
    <source>
        <dbReference type="ARBA" id="ARBA00010886"/>
    </source>
</evidence>
<keyword evidence="4" id="KW-0808">Transferase</keyword>
<accession>A0AA36JI92</accession>
<evidence type="ECO:0000256" key="6">
    <source>
        <dbReference type="ARBA" id="ARBA00022777"/>
    </source>
</evidence>
<dbReference type="PROSITE" id="PS50011">
    <property type="entry name" value="PROTEIN_KINASE_DOM"/>
    <property type="match status" value="1"/>
</dbReference>
<dbReference type="InterPro" id="IPR000719">
    <property type="entry name" value="Prot_kinase_dom"/>
</dbReference>
<dbReference type="Pfam" id="PF00069">
    <property type="entry name" value="Pkinase"/>
    <property type="match status" value="1"/>
</dbReference>
<dbReference type="SMART" id="SM00220">
    <property type="entry name" value="S_TKc"/>
    <property type="match status" value="1"/>
</dbReference>
<dbReference type="SUPFAM" id="SSF56112">
    <property type="entry name" value="Protein kinase-like (PK-like)"/>
    <property type="match status" value="1"/>
</dbReference>
<gene>
    <name evidence="12" type="ORF">EVOR1521_LOCUS28157</name>
</gene>